<dbReference type="EMBL" id="SLWM01000003">
    <property type="protein sequence ID" value="TCO27315.1"/>
    <property type="molecule type" value="Genomic_DNA"/>
</dbReference>
<sequence>MARVAGMASRLVRGTAIACGVAAIAGLGVGYALGEPVSPDDILPARKLPADLCARIGDVSTLLPKATKPTLVQTGTSTVYCSAKADEQTQPTHTAAAVSIHITPYAGKAAGAGQPPFTPATVARQAFQRKSWQDVKDRPFPTKLDKRGDLSRQGWRISVLELRADVIVQVDYTAHPIDGVVAEQAALVLADRAIWEAK</sequence>
<dbReference type="Proteomes" id="UP000295818">
    <property type="component" value="Unassembled WGS sequence"/>
</dbReference>
<reference evidence="1 2" key="1">
    <citation type="journal article" date="2015" name="Stand. Genomic Sci.">
        <title>Genomic Encyclopedia of Bacterial and Archaeal Type Strains, Phase III: the genomes of soil and plant-associated and newly described type strains.</title>
        <authorList>
            <person name="Whitman W.B."/>
            <person name="Woyke T."/>
            <person name="Klenk H.P."/>
            <person name="Zhou Y."/>
            <person name="Lilburn T.G."/>
            <person name="Beck B.J."/>
            <person name="De Vos P."/>
            <person name="Vandamme P."/>
            <person name="Eisen J.A."/>
            <person name="Garrity G."/>
            <person name="Hugenholtz P."/>
            <person name="Kyrpides N.C."/>
        </authorList>
    </citation>
    <scope>NUCLEOTIDE SEQUENCE [LARGE SCALE GENOMIC DNA]</scope>
    <source>
        <strain evidence="1 2">VKM Ac-2538</strain>
    </source>
</reference>
<name>A0ABY2BP84_9ACTN</name>
<accession>A0ABY2BP84</accession>
<evidence type="ECO:0008006" key="3">
    <source>
        <dbReference type="Google" id="ProtNLM"/>
    </source>
</evidence>
<keyword evidence="2" id="KW-1185">Reference proteome</keyword>
<comment type="caution">
    <text evidence="1">The sequence shown here is derived from an EMBL/GenBank/DDBJ whole genome shotgun (WGS) entry which is preliminary data.</text>
</comment>
<proteinExistence type="predicted"/>
<evidence type="ECO:0000313" key="2">
    <source>
        <dbReference type="Proteomes" id="UP000295818"/>
    </source>
</evidence>
<protein>
    <recommendedName>
        <fullName evidence="3">DUF3558 domain-containing protein</fullName>
    </recommendedName>
</protein>
<organism evidence="1 2">
    <name type="scientific">Kribbella orskensis</name>
    <dbReference type="NCBI Taxonomy" id="2512216"/>
    <lineage>
        <taxon>Bacteria</taxon>
        <taxon>Bacillati</taxon>
        <taxon>Actinomycetota</taxon>
        <taxon>Actinomycetes</taxon>
        <taxon>Propionibacteriales</taxon>
        <taxon>Kribbellaceae</taxon>
        <taxon>Kribbella</taxon>
    </lineage>
</organism>
<gene>
    <name evidence="1" type="ORF">EV644_10310</name>
</gene>
<evidence type="ECO:0000313" key="1">
    <source>
        <dbReference type="EMBL" id="TCO27315.1"/>
    </source>
</evidence>